<gene>
    <name evidence="2" type="ORF">FUAX_42000</name>
</gene>
<dbReference type="KEGG" id="fax:FUAX_42000"/>
<dbReference type="RefSeq" id="WP_338394876.1">
    <property type="nucleotide sequence ID" value="NZ_AP025315.1"/>
</dbReference>
<feature type="signal peptide" evidence="1">
    <location>
        <begin position="1"/>
        <end position="22"/>
    </location>
</feature>
<dbReference type="EMBL" id="AP025315">
    <property type="protein sequence ID" value="BDD11768.1"/>
    <property type="molecule type" value="Genomic_DNA"/>
</dbReference>
<geneLocation type="plasmid" evidence="2 3">
    <name>pFA1</name>
</geneLocation>
<dbReference type="AlphaFoldDB" id="A0AAU9D6Y3"/>
<keyword evidence="3" id="KW-1185">Reference proteome</keyword>
<evidence type="ECO:0000313" key="2">
    <source>
        <dbReference type="EMBL" id="BDD11768.1"/>
    </source>
</evidence>
<reference evidence="2 3" key="1">
    <citation type="submission" date="2021-12" db="EMBL/GenBank/DDBJ databases">
        <title>Genome sequencing of bacteria with rrn-lacking chromosome and rrn-plasmid.</title>
        <authorList>
            <person name="Anda M."/>
            <person name="Iwasaki W."/>
        </authorList>
    </citation>
    <scope>NUCLEOTIDE SEQUENCE [LARGE SCALE GENOMIC DNA]</scope>
    <source>
        <strain evidence="2 3">DSM 100852</strain>
        <plasmid evidence="2 3">pFA1</plasmid>
    </source>
</reference>
<evidence type="ECO:0000256" key="1">
    <source>
        <dbReference type="SAM" id="SignalP"/>
    </source>
</evidence>
<sequence length="169" mass="19530">MFRLKNFCATLFALFIVIQANAQTKVLSGLSETDLKFSGVMRDSNNDVDGYYYLSEVGKLKKGKREYLIRFLDKNLNEVASKTYIDHKGVTLLKGVFNKKQITLMIYDPKLQKMKLIGYDRKGKELSPMMFEFKKNDFVLYQKMAAKGAVMNLYPVDNEGVLVQYSRVY</sequence>
<feature type="chain" id="PRO_5043829592" evidence="1">
    <location>
        <begin position="23"/>
        <end position="169"/>
    </location>
</feature>
<dbReference type="InterPro" id="IPR046661">
    <property type="entry name" value="DUF6770"/>
</dbReference>
<name>A0AAU9D6Y3_9BACT</name>
<dbReference type="Proteomes" id="UP001348817">
    <property type="component" value="Plasmid pFA1"/>
</dbReference>
<proteinExistence type="predicted"/>
<protein>
    <submittedName>
        <fullName evidence="2">Uncharacterized protein</fullName>
    </submittedName>
</protein>
<accession>A0AAU9D6Y3</accession>
<organism evidence="2 3">
    <name type="scientific">Fulvitalea axinellae</name>
    <dbReference type="NCBI Taxonomy" id="1182444"/>
    <lineage>
        <taxon>Bacteria</taxon>
        <taxon>Pseudomonadati</taxon>
        <taxon>Bacteroidota</taxon>
        <taxon>Cytophagia</taxon>
        <taxon>Cytophagales</taxon>
        <taxon>Persicobacteraceae</taxon>
        <taxon>Fulvitalea</taxon>
    </lineage>
</organism>
<keyword evidence="1" id="KW-0732">Signal</keyword>
<evidence type="ECO:0000313" key="3">
    <source>
        <dbReference type="Proteomes" id="UP001348817"/>
    </source>
</evidence>
<dbReference type="Pfam" id="PF20559">
    <property type="entry name" value="DUF6770"/>
    <property type="match status" value="1"/>
</dbReference>
<keyword evidence="2" id="KW-0614">Plasmid</keyword>